<dbReference type="Pfam" id="PF12167">
    <property type="entry name" value="Arm-DNA-bind_2"/>
    <property type="match status" value="1"/>
</dbReference>
<dbReference type="CDD" id="cd01189">
    <property type="entry name" value="INT_ICEBs1_C_like"/>
    <property type="match status" value="1"/>
</dbReference>
<dbReference type="InterPro" id="IPR044068">
    <property type="entry name" value="CB"/>
</dbReference>
<evidence type="ECO:0000256" key="1">
    <source>
        <dbReference type="ARBA" id="ARBA00022908"/>
    </source>
</evidence>
<evidence type="ECO:0000259" key="6">
    <source>
        <dbReference type="PROSITE" id="PS51900"/>
    </source>
</evidence>
<keyword evidence="3" id="KW-0233">DNA recombination</keyword>
<dbReference type="SUPFAM" id="SSF56349">
    <property type="entry name" value="DNA breaking-rejoining enzymes"/>
    <property type="match status" value="1"/>
</dbReference>
<feature type="domain" description="Tyr recombinase" evidence="5">
    <location>
        <begin position="197"/>
        <end position="385"/>
    </location>
</feature>
<dbReference type="EMBL" id="AACYFK010000049">
    <property type="protein sequence ID" value="EAN4663844.1"/>
    <property type="molecule type" value="Genomic_DNA"/>
</dbReference>
<dbReference type="Gene3D" id="1.10.150.130">
    <property type="match status" value="1"/>
</dbReference>
<dbReference type="Gene3D" id="1.10.443.10">
    <property type="entry name" value="Intergrase catalytic core"/>
    <property type="match status" value="1"/>
</dbReference>
<dbReference type="InterPro" id="IPR002104">
    <property type="entry name" value="Integrase_catalytic"/>
</dbReference>
<dbReference type="InterPro" id="IPR013762">
    <property type="entry name" value="Integrase-like_cat_sf"/>
</dbReference>
<proteinExistence type="predicted"/>
<dbReference type="RefSeq" id="WP_079904309.1">
    <property type="nucleotide sequence ID" value="NZ_MYXC01000023.1"/>
</dbReference>
<dbReference type="AlphaFoldDB" id="A0A5T3JWY3"/>
<dbReference type="PROSITE" id="PS51898">
    <property type="entry name" value="TYR_RECOMBINASE"/>
    <property type="match status" value="1"/>
</dbReference>
<dbReference type="GO" id="GO:0003677">
    <property type="term" value="F:DNA binding"/>
    <property type="evidence" value="ECO:0007669"/>
    <property type="project" value="UniProtKB-UniRule"/>
</dbReference>
<name>A0A5T3JWY3_SALER</name>
<evidence type="ECO:0000256" key="2">
    <source>
        <dbReference type="ARBA" id="ARBA00023125"/>
    </source>
</evidence>
<evidence type="ECO:0000259" key="5">
    <source>
        <dbReference type="PROSITE" id="PS51898"/>
    </source>
</evidence>
<dbReference type="PANTHER" id="PTHR30349">
    <property type="entry name" value="PHAGE INTEGRASE-RELATED"/>
    <property type="match status" value="1"/>
</dbReference>
<dbReference type="InterPro" id="IPR011010">
    <property type="entry name" value="DNA_brk_join_enz"/>
</dbReference>
<dbReference type="GO" id="GO:0015074">
    <property type="term" value="P:DNA integration"/>
    <property type="evidence" value="ECO:0007669"/>
    <property type="project" value="UniProtKB-KW"/>
</dbReference>
<evidence type="ECO:0000313" key="7">
    <source>
        <dbReference type="EMBL" id="EAN4663844.1"/>
    </source>
</evidence>
<reference evidence="7" key="1">
    <citation type="submission" date="2018-11" db="EMBL/GenBank/DDBJ databases">
        <authorList>
            <consortium name="GenomeTrakr network: Whole genome sequencing for foodborne pathogen traceback"/>
        </authorList>
    </citation>
    <scope>NUCLEOTIDE SEQUENCE</scope>
    <source>
        <strain evidence="7">FSIS11815313</strain>
    </source>
</reference>
<dbReference type="Pfam" id="PF00589">
    <property type="entry name" value="Phage_integrase"/>
    <property type="match status" value="1"/>
</dbReference>
<keyword evidence="1" id="KW-0229">DNA integration</keyword>
<evidence type="ECO:0000256" key="4">
    <source>
        <dbReference type="PROSITE-ProRule" id="PRU01248"/>
    </source>
</evidence>
<organism evidence="7">
    <name type="scientific">Salmonella enterica</name>
    <name type="common">Salmonella choleraesuis</name>
    <dbReference type="NCBI Taxonomy" id="28901"/>
    <lineage>
        <taxon>Bacteria</taxon>
        <taxon>Pseudomonadati</taxon>
        <taxon>Pseudomonadota</taxon>
        <taxon>Gammaproteobacteria</taxon>
        <taxon>Enterobacterales</taxon>
        <taxon>Enterobacteriaceae</taxon>
        <taxon>Salmonella</taxon>
    </lineage>
</organism>
<evidence type="ECO:0000256" key="3">
    <source>
        <dbReference type="ARBA" id="ARBA00023172"/>
    </source>
</evidence>
<keyword evidence="2 4" id="KW-0238">DNA-binding</keyword>
<dbReference type="InterPro" id="IPR050090">
    <property type="entry name" value="Tyrosine_recombinase_XerCD"/>
</dbReference>
<dbReference type="InterPro" id="IPR022000">
    <property type="entry name" value="Min27-like_integrase_DNA_bind"/>
</dbReference>
<protein>
    <submittedName>
        <fullName evidence="7">DUF3596 domain-containing protein</fullName>
    </submittedName>
</protein>
<comment type="caution">
    <text evidence="7">The sequence shown here is derived from an EMBL/GenBank/DDBJ whole genome shotgun (WGS) entry which is preliminary data.</text>
</comment>
<gene>
    <name evidence="7" type="ORF">EHH49_22545</name>
</gene>
<dbReference type="PROSITE" id="PS51900">
    <property type="entry name" value="CB"/>
    <property type="match status" value="1"/>
</dbReference>
<accession>A0A5T3JWY3</accession>
<dbReference type="GO" id="GO:0006310">
    <property type="term" value="P:DNA recombination"/>
    <property type="evidence" value="ECO:0007669"/>
    <property type="project" value="UniProtKB-KW"/>
</dbReference>
<sequence length="398" mass="44712">MGQTKLLKLPRGVTIRKHRQGETINITFTYKGVKCREPLSNLEVTPKNIKYAERTLGEIHNKIERGTFIYAEYFPRSARLKIFGNAAAGKTVKMYLDEYLEICETRKLSPSTIGGYKKCRSALASLHICPASELTPAILKAWIQSQKTTLKTIRNQLSFLRSALDEAVTDGVLQINPVSLVTASRYQSDKSEAESSYVVDPLSPTEVDALLAAAGNKQWENLFRFAIHTGLRSSELCALRWRDIDFVGKTAHVQSASVVGVIKGTKTKAGTRKVELTEEAMLALTNQKPFTFMKDATVFEDPKTNKPWASADAIRKKAWVPTLRKAGIRYRNPYQTRHTFATSHISRGANLFWLAAQMGHKGPEMLFRHYGSYLVDYDGKTACKDQVSKNPENMKIEK</sequence>
<feature type="domain" description="Core-binding (CB)" evidence="6">
    <location>
        <begin position="90"/>
        <end position="168"/>
    </location>
</feature>
<dbReference type="InterPro" id="IPR010998">
    <property type="entry name" value="Integrase_recombinase_N"/>
</dbReference>